<dbReference type="GeneID" id="25407265"/>
<evidence type="ECO:0000313" key="2">
    <source>
        <dbReference type="Proteomes" id="UP000266720"/>
    </source>
</evidence>
<name>A0A3G1A902_9CREN</name>
<reference evidence="2" key="1">
    <citation type="book" date="2010" name="EXTREMOPHILES" publisher="0:0-0">
        <title>Complete genome sequences of ten hyperthermophilic archaea reveal their metabolic capabilities and possible ecological roles.</title>
        <editorList>
            <person name="?"/>
        </editorList>
        <authorList>
            <person name="Ravin N.V."/>
            <person name="Mardanov A.V."/>
            <person name="Bonch-Osmolovskaya E.A."/>
            <person name="Skryabin K.G."/>
        </authorList>
    </citation>
    <scope>NUCLEOTIDE SEQUENCE [LARGE SCALE GENOMIC DNA]</scope>
    <source>
        <strain evidence="2">1505</strain>
    </source>
</reference>
<dbReference type="Proteomes" id="UP000266720">
    <property type="component" value="Chromosome"/>
</dbReference>
<dbReference type="KEGG" id="tcb:TCARB_1857"/>
<proteinExistence type="predicted"/>
<dbReference type="AlphaFoldDB" id="A0A3G1A902"/>
<sequence>MKSLAKPLVAFVLLFLSLSLVSSVLFRASGDGSSGVSNALERTGPLSVDLRVAVISSDSGFVEGVRSAFVARDFRVVPVSRAWEAVGKDLVVVGWDALGELSRDPGLVIALVNGSRLLAVAEPGMDALRVLFSGIVKPVRLGEKDEPSDPFAFLPMVEENGYLYPGCGQNMVLVRAVPIGGGKLAVEYSAAPLRTKSELPRVASLLVKESFVEQRLQQTRLESGAGTSGFLFDKSPAWVYIGEYASPVFVFSGVFGDAGATGFRVVAGWGQFLTDTSRGTYTWEIDVHYHGMEGLNGYSPPVKNLLGLWAVEPNSVVVDALTDRYGDQRIKDWEPLGSPNNRFVLTIGGYPRVTWDTVVDFCYSALYGENVVKRATWKWGLTGYSTKLYYAMKSQVWMNAVGVLYFKVTIKANAFFYANGLRDVASSGQKAFYFRATLSSLRPQLSS</sequence>
<dbReference type="EMBL" id="CP007493">
    <property type="protein sequence ID" value="AJB42893.1"/>
    <property type="molecule type" value="Genomic_DNA"/>
</dbReference>
<protein>
    <submittedName>
        <fullName evidence="1">Uncharacterized protein</fullName>
    </submittedName>
</protein>
<dbReference type="RefSeq" id="WP_052887241.1">
    <property type="nucleotide sequence ID" value="NZ_CP007493.1"/>
</dbReference>
<gene>
    <name evidence="1" type="ORF">TCARB_1857</name>
</gene>
<evidence type="ECO:0000313" key="1">
    <source>
        <dbReference type="EMBL" id="AJB42893.1"/>
    </source>
</evidence>
<accession>A0A3G1A902</accession>
<organism evidence="1 2">
    <name type="scientific">Thermofilum adornatum 1505</name>
    <dbReference type="NCBI Taxonomy" id="697581"/>
    <lineage>
        <taxon>Archaea</taxon>
        <taxon>Thermoproteota</taxon>
        <taxon>Thermoprotei</taxon>
        <taxon>Thermofilales</taxon>
        <taxon>Thermofilaceae</taxon>
        <taxon>Thermofilum</taxon>
    </lineage>
</organism>